<dbReference type="OrthoDB" id="1475at2157"/>
<dbReference type="KEGG" id="gah:GAH_00220"/>
<keyword evidence="1 3" id="KW-0808">Transferase</keyword>
<keyword evidence="2" id="KW-1133">Transmembrane helix</keyword>
<dbReference type="InterPro" id="IPR011004">
    <property type="entry name" value="Trimer_LpxA-like_sf"/>
</dbReference>
<keyword evidence="4" id="KW-1185">Reference proteome</keyword>
<organism evidence="3 4">
    <name type="scientific">Geoglobus ahangari</name>
    <dbReference type="NCBI Taxonomy" id="113653"/>
    <lineage>
        <taxon>Archaea</taxon>
        <taxon>Methanobacteriati</taxon>
        <taxon>Methanobacteriota</taxon>
        <taxon>Archaeoglobi</taxon>
        <taxon>Archaeoglobales</taxon>
        <taxon>Archaeoglobaceae</taxon>
        <taxon>Geoglobus</taxon>
    </lineage>
</organism>
<dbReference type="GeneID" id="80458448"/>
<keyword evidence="2" id="KW-0812">Transmembrane</keyword>
<protein>
    <submittedName>
        <fullName evidence="3">Bacterial transferase hexapeptide (six repeats)</fullName>
    </submittedName>
</protein>
<dbReference type="InterPro" id="IPR001451">
    <property type="entry name" value="Hexapep"/>
</dbReference>
<dbReference type="AlphaFoldDB" id="A0A0F7IHL5"/>
<dbReference type="PROSITE" id="PS00101">
    <property type="entry name" value="HEXAPEP_TRANSFERASES"/>
    <property type="match status" value="1"/>
</dbReference>
<accession>A0A0F7IHL5</accession>
<dbReference type="STRING" id="113653.GAH_00220"/>
<evidence type="ECO:0000256" key="2">
    <source>
        <dbReference type="SAM" id="Phobius"/>
    </source>
</evidence>
<dbReference type="RefSeq" id="WP_052747709.1">
    <property type="nucleotide sequence ID" value="NZ_CP011267.1"/>
</dbReference>
<dbReference type="InParanoid" id="A0A0F7IHL5"/>
<dbReference type="Pfam" id="PF00132">
    <property type="entry name" value="Hexapep"/>
    <property type="match status" value="1"/>
</dbReference>
<evidence type="ECO:0000256" key="1">
    <source>
        <dbReference type="ARBA" id="ARBA00022679"/>
    </source>
</evidence>
<proteinExistence type="predicted"/>
<dbReference type="CDD" id="cd03358">
    <property type="entry name" value="LbH_WxcM_N_like"/>
    <property type="match status" value="1"/>
</dbReference>
<dbReference type="HOGENOM" id="CLU_051638_7_5_2"/>
<dbReference type="SUPFAM" id="SSF51161">
    <property type="entry name" value="Trimeric LpxA-like enzymes"/>
    <property type="match status" value="1"/>
</dbReference>
<evidence type="ECO:0000313" key="4">
    <source>
        <dbReference type="Proteomes" id="UP000034723"/>
    </source>
</evidence>
<dbReference type="PANTHER" id="PTHR43300">
    <property type="entry name" value="ACETYLTRANSFERASE"/>
    <property type="match status" value="1"/>
</dbReference>
<reference evidence="3 4" key="1">
    <citation type="submission" date="2015-04" db="EMBL/GenBank/DDBJ databases">
        <title>The complete genome sequence of the hyperthermophilic, obligate iron-reducing archaeon Geoglobus ahangari strain 234T.</title>
        <authorList>
            <person name="Manzella M.P."/>
            <person name="Holmes D.E."/>
            <person name="Rocheleau J.M."/>
            <person name="Chung A."/>
            <person name="Reguera G."/>
            <person name="Kashefi K."/>
        </authorList>
    </citation>
    <scope>NUCLEOTIDE SEQUENCE [LARGE SCALE GENOMIC DNA]</scope>
    <source>
        <strain evidence="3 4">234</strain>
    </source>
</reference>
<dbReference type="Gene3D" id="2.160.10.10">
    <property type="entry name" value="Hexapeptide repeat proteins"/>
    <property type="match status" value="1"/>
</dbReference>
<dbReference type="Pfam" id="PF14602">
    <property type="entry name" value="Hexapep_2"/>
    <property type="match status" value="1"/>
</dbReference>
<keyword evidence="2" id="KW-0472">Membrane</keyword>
<name>A0A0F7IHL5_9EURY</name>
<evidence type="ECO:0000313" key="3">
    <source>
        <dbReference type="EMBL" id="AKG92423.1"/>
    </source>
</evidence>
<dbReference type="InterPro" id="IPR050179">
    <property type="entry name" value="Trans_hexapeptide_repeat"/>
</dbReference>
<gene>
    <name evidence="3" type="ORF">GAH_00220</name>
</gene>
<dbReference type="Proteomes" id="UP000034723">
    <property type="component" value="Chromosome"/>
</dbReference>
<dbReference type="EMBL" id="CP011267">
    <property type="protein sequence ID" value="AKG92423.1"/>
    <property type="molecule type" value="Genomic_DNA"/>
</dbReference>
<dbReference type="InterPro" id="IPR018357">
    <property type="entry name" value="Hexapep_transf_CS"/>
</dbReference>
<sequence>MSDVIMNRKLRDLYLWITHLIAMQIPFGRVKRLFYSLRGTSIGKNVDISTGVFIEESFPELVTIEDYVDIGPNVIIVTHDSSPRCIDPNIPIVKKKVVIKKRAYIGAGAIILPGVTIGEGAIVAAGAVVTKDVPPRKIVAGIPAKIIGDVEDYLEKFKPREGITVGNKGRIE</sequence>
<feature type="transmembrane region" description="Helical" evidence="2">
    <location>
        <begin position="104"/>
        <end position="129"/>
    </location>
</feature>
<dbReference type="GO" id="GO:0016740">
    <property type="term" value="F:transferase activity"/>
    <property type="evidence" value="ECO:0007669"/>
    <property type="project" value="UniProtKB-KW"/>
</dbReference>